<dbReference type="OrthoDB" id="427186at2759"/>
<dbReference type="InterPro" id="IPR036959">
    <property type="entry name" value="Peptidase_C12_UCH_sf"/>
</dbReference>
<dbReference type="CDD" id="cd09616">
    <property type="entry name" value="Peptidase_C12_UCH_L1_L3"/>
    <property type="match status" value="1"/>
</dbReference>
<keyword evidence="12" id="KW-1185">Reference proteome</keyword>
<dbReference type="Proteomes" id="UP000239649">
    <property type="component" value="Unassembled WGS sequence"/>
</dbReference>
<dbReference type="InterPro" id="IPR001578">
    <property type="entry name" value="Peptidase_C12_UCH"/>
</dbReference>
<dbReference type="GO" id="GO:0006511">
    <property type="term" value="P:ubiquitin-dependent protein catabolic process"/>
    <property type="evidence" value="ECO:0007669"/>
    <property type="project" value="UniProtKB-UniRule"/>
</dbReference>
<evidence type="ECO:0000313" key="11">
    <source>
        <dbReference type="EMBL" id="PSC70916.1"/>
    </source>
</evidence>
<accession>A0A2P6V9Z3</accession>
<comment type="similarity">
    <text evidence="3 8 9">Belongs to the peptidase C12 family.</text>
</comment>
<name>A0A2P6V9Z3_9CHLO</name>
<evidence type="ECO:0000313" key="12">
    <source>
        <dbReference type="Proteomes" id="UP000239649"/>
    </source>
</evidence>
<dbReference type="FunFam" id="3.40.532.10:FF:000006">
    <property type="entry name" value="Ubiquitin carboxyl-terminal hydrolase"/>
    <property type="match status" value="1"/>
</dbReference>
<evidence type="ECO:0000256" key="5">
    <source>
        <dbReference type="ARBA" id="ARBA00022786"/>
    </source>
</evidence>
<keyword evidence="5 8" id="KW-0833">Ubl conjugation pathway</keyword>
<proteinExistence type="inferred from homology"/>
<evidence type="ECO:0000256" key="8">
    <source>
        <dbReference type="PROSITE-ProRule" id="PRU01393"/>
    </source>
</evidence>
<dbReference type="GO" id="GO:0004843">
    <property type="term" value="F:cysteine-type deubiquitinase activity"/>
    <property type="evidence" value="ECO:0007669"/>
    <property type="project" value="UniProtKB-UniRule"/>
</dbReference>
<dbReference type="AlphaFoldDB" id="A0A2P6V9Z3"/>
<sequence length="493" mass="52601">MPNGQRCHFLHEVFFDSQNMPNGQRCHFLHEVFFDSQNVKMQREEEEEALSQLTLGQCSICEHAFGGCGPLVAELPKLSLLGVMETLHGTDAALQAALGALIALTPHVRHLTIDADSEGGGAEQWAEAADGQCLSCGLPPAVTALRHLQMLQVCNARLPSLPGGPYLAGITLLKLGGNELRGALPPAVSAATALQCLDVRSNPGLYLTPASVDMLAQLASLSSICLDDTRESHASLCNLQVTSAAAATAAVMPKKWIPLESNPEVLDEYSAKLGVDLGASNLHFCDVFSLDEELLEMVPRPVKAVLLLFPVTDETEKARAEEQCEIEARGQHVSPSLFYMKQSIGNACGTIGLLHSLANNRGALKIADGSFLAQFLKATEGMDAAARGAFLEQPPEGGPNIDSIHEAAARQGATEAPPADEEVNLHFAAFVCSEGALYELDGRKRGPINHGACDPGRLLEETAKVVRRNFMDRGGDSVQFTLVALAAPGEEWD</sequence>
<gene>
    <name evidence="11" type="ORF">C2E20_5705</name>
</gene>
<feature type="active site" description="Nucleophile" evidence="8">
    <location>
        <position position="348"/>
    </location>
</feature>
<evidence type="ECO:0000256" key="7">
    <source>
        <dbReference type="ARBA" id="ARBA00022807"/>
    </source>
</evidence>
<dbReference type="PANTHER" id="PTHR10589">
    <property type="entry name" value="UBIQUITIN CARBOXYL-TERMINAL HYDROLASE"/>
    <property type="match status" value="1"/>
</dbReference>
<feature type="site" description="Transition state stabilizer" evidence="8">
    <location>
        <position position="342"/>
    </location>
</feature>
<reference evidence="11 12" key="1">
    <citation type="journal article" date="2018" name="Plant J.">
        <title>Genome sequences of Chlorella sorokiniana UTEX 1602 and Micractinium conductrix SAG 241.80: implications to maltose excretion by a green alga.</title>
        <authorList>
            <person name="Arriola M.B."/>
            <person name="Velmurugan N."/>
            <person name="Zhang Y."/>
            <person name="Plunkett M.H."/>
            <person name="Hondzo H."/>
            <person name="Barney B.M."/>
        </authorList>
    </citation>
    <scope>NUCLEOTIDE SEQUENCE [LARGE SCALE GENOMIC DNA]</scope>
    <source>
        <strain evidence="11 12">SAG 241.80</strain>
    </source>
</reference>
<dbReference type="EMBL" id="LHPF02000017">
    <property type="protein sequence ID" value="PSC70916.1"/>
    <property type="molecule type" value="Genomic_DNA"/>
</dbReference>
<evidence type="ECO:0000256" key="4">
    <source>
        <dbReference type="ARBA" id="ARBA00022670"/>
    </source>
</evidence>
<dbReference type="PROSITE" id="PS52048">
    <property type="entry name" value="UCH_DOMAIN"/>
    <property type="match status" value="1"/>
</dbReference>
<evidence type="ECO:0000256" key="9">
    <source>
        <dbReference type="RuleBase" id="RU361215"/>
    </source>
</evidence>
<dbReference type="SUPFAM" id="SSF52047">
    <property type="entry name" value="RNI-like"/>
    <property type="match status" value="1"/>
</dbReference>
<keyword evidence="4 8" id="KW-0645">Protease</keyword>
<dbReference type="GO" id="GO:0005930">
    <property type="term" value="C:axoneme"/>
    <property type="evidence" value="ECO:0007669"/>
    <property type="project" value="UniProtKB-SubCell"/>
</dbReference>
<keyword evidence="7 8" id="KW-0788">Thiol protease</keyword>
<evidence type="ECO:0000259" key="10">
    <source>
        <dbReference type="PROSITE" id="PS52048"/>
    </source>
</evidence>
<protein>
    <recommendedName>
        <fullName evidence="9">Ubiquitin carboxyl-terminal hydrolase</fullName>
        <ecNumber evidence="9">3.4.19.12</ecNumber>
    </recommendedName>
</protein>
<dbReference type="Pfam" id="PF01088">
    <property type="entry name" value="Peptidase_C12"/>
    <property type="match status" value="1"/>
</dbReference>
<feature type="domain" description="UCH catalytic" evidence="10">
    <location>
        <begin position="255"/>
        <end position="487"/>
    </location>
</feature>
<dbReference type="SUPFAM" id="SSF54001">
    <property type="entry name" value="Cysteine proteinases"/>
    <property type="match status" value="1"/>
</dbReference>
<evidence type="ECO:0000256" key="3">
    <source>
        <dbReference type="ARBA" id="ARBA00009326"/>
    </source>
</evidence>
<keyword evidence="6 8" id="KW-0378">Hydrolase</keyword>
<dbReference type="Gene3D" id="3.40.532.10">
    <property type="entry name" value="Peptidase C12, ubiquitin carboxyl-terminal hydrolase"/>
    <property type="match status" value="1"/>
</dbReference>
<dbReference type="STRING" id="554055.A0A2P6V9Z3"/>
<comment type="caution">
    <text evidence="11">The sequence shown here is derived from an EMBL/GenBank/DDBJ whole genome shotgun (WGS) entry which is preliminary data.</text>
</comment>
<dbReference type="PRINTS" id="PR00707">
    <property type="entry name" value="UBCTHYDRLASE"/>
</dbReference>
<evidence type="ECO:0000256" key="6">
    <source>
        <dbReference type="ARBA" id="ARBA00022801"/>
    </source>
</evidence>
<dbReference type="Gene3D" id="3.80.10.10">
    <property type="entry name" value="Ribonuclease Inhibitor"/>
    <property type="match status" value="1"/>
</dbReference>
<evidence type="ECO:0000256" key="2">
    <source>
        <dbReference type="ARBA" id="ARBA00004430"/>
    </source>
</evidence>
<evidence type="ECO:0000256" key="1">
    <source>
        <dbReference type="ARBA" id="ARBA00000707"/>
    </source>
</evidence>
<dbReference type="PROSITE" id="PS00140">
    <property type="entry name" value="UCH_1"/>
    <property type="match status" value="1"/>
</dbReference>
<dbReference type="InterPro" id="IPR057254">
    <property type="entry name" value="UCH_AS"/>
</dbReference>
<dbReference type="PANTHER" id="PTHR10589:SF17">
    <property type="entry name" value="UBIQUITIN CARBOXYL-TERMINAL HYDROLASE"/>
    <property type="match status" value="1"/>
</dbReference>
<dbReference type="GO" id="GO:0016579">
    <property type="term" value="P:protein deubiquitination"/>
    <property type="evidence" value="ECO:0007669"/>
    <property type="project" value="TreeGrafter"/>
</dbReference>
<organism evidence="11 12">
    <name type="scientific">Micractinium conductrix</name>
    <dbReference type="NCBI Taxonomy" id="554055"/>
    <lineage>
        <taxon>Eukaryota</taxon>
        <taxon>Viridiplantae</taxon>
        <taxon>Chlorophyta</taxon>
        <taxon>core chlorophytes</taxon>
        <taxon>Trebouxiophyceae</taxon>
        <taxon>Chlorellales</taxon>
        <taxon>Chlorellaceae</taxon>
        <taxon>Chlorella clade</taxon>
        <taxon>Micractinium</taxon>
    </lineage>
</organism>
<comment type="catalytic activity">
    <reaction evidence="1 8 9">
        <text>Thiol-dependent hydrolysis of ester, thioester, amide, peptide and isopeptide bonds formed by the C-terminal Gly of ubiquitin (a 76-residue protein attached to proteins as an intracellular targeting signal).</text>
        <dbReference type="EC" id="3.4.19.12"/>
    </reaction>
</comment>
<comment type="subcellular location">
    <subcellularLocation>
        <location evidence="2">Cytoplasm</location>
        <location evidence="2">Cytoskeleton</location>
        <location evidence="2">Cilium axoneme</location>
    </subcellularLocation>
</comment>
<dbReference type="InterPro" id="IPR038765">
    <property type="entry name" value="Papain-like_cys_pep_sf"/>
</dbReference>
<feature type="site" description="Important for enzyme activity" evidence="8">
    <location>
        <position position="441"/>
    </location>
</feature>
<dbReference type="EC" id="3.4.19.12" evidence="9"/>
<dbReference type="InterPro" id="IPR032675">
    <property type="entry name" value="LRR_dom_sf"/>
</dbReference>
<feature type="active site" description="Proton donor" evidence="8">
    <location>
        <position position="426"/>
    </location>
</feature>